<keyword evidence="1" id="KW-0472">Membrane</keyword>
<keyword evidence="1" id="KW-0812">Transmembrane</keyword>
<name>A0ABT2AQM1_9BURK</name>
<dbReference type="RefSeq" id="WP_258829518.1">
    <property type="nucleotide sequence ID" value="NZ_JANUHA010000016.1"/>
</dbReference>
<dbReference type="Proteomes" id="UP001206572">
    <property type="component" value="Unassembled WGS sequence"/>
</dbReference>
<evidence type="ECO:0000256" key="1">
    <source>
        <dbReference type="SAM" id="Phobius"/>
    </source>
</evidence>
<keyword evidence="1" id="KW-1133">Transmembrane helix</keyword>
<organism evidence="2 3">
    <name type="scientific">Massilia agri</name>
    <dbReference type="NCBI Taxonomy" id="1886785"/>
    <lineage>
        <taxon>Bacteria</taxon>
        <taxon>Pseudomonadati</taxon>
        <taxon>Pseudomonadota</taxon>
        <taxon>Betaproteobacteria</taxon>
        <taxon>Burkholderiales</taxon>
        <taxon>Oxalobacteraceae</taxon>
        <taxon>Telluria group</taxon>
        <taxon>Massilia</taxon>
    </lineage>
</organism>
<sequence length="167" mass="18142">MDASTGTETPASAEWLMKRNCSLSPRQALLVYALLCAATLGIAFVFTLRGAWMVLAFALVEAAAVGAALLHYSRHALDHERVRLEDGWLLVERADGTRRQAVRLDPSHARVSLPDAGMRTLVRIEARGVQVEVGRFLTPSARLELVRALRQALRGASLLYPGPAGSL</sequence>
<dbReference type="InterPro" id="IPR019253">
    <property type="entry name" value="DUF2244_TM"/>
</dbReference>
<comment type="caution">
    <text evidence="2">The sequence shown here is derived from an EMBL/GenBank/DDBJ whole genome shotgun (WGS) entry which is preliminary data.</text>
</comment>
<dbReference type="EMBL" id="JANUHA010000016">
    <property type="protein sequence ID" value="MCS0598504.1"/>
    <property type="molecule type" value="Genomic_DNA"/>
</dbReference>
<gene>
    <name evidence="2" type="ORF">NX780_19350</name>
</gene>
<reference evidence="2 3" key="1">
    <citation type="submission" date="2022-08" db="EMBL/GenBank/DDBJ databases">
        <title>Reclassification of Massilia species as members of the genera Telluria, Duganella, Pseudoduganella, Mokoshia gen. nov. and Zemynaea gen. nov. using orthogonal and non-orthogonal genome-based approaches.</title>
        <authorList>
            <person name="Bowman J.P."/>
        </authorList>
    </citation>
    <scope>NUCLEOTIDE SEQUENCE [LARGE SCALE GENOMIC DNA]</scope>
    <source>
        <strain evidence="2 3">JCM 31661</strain>
    </source>
</reference>
<protein>
    <submittedName>
        <fullName evidence="2">DUF2244 domain-containing protein</fullName>
    </submittedName>
</protein>
<accession>A0ABT2AQM1</accession>
<evidence type="ECO:0000313" key="3">
    <source>
        <dbReference type="Proteomes" id="UP001206572"/>
    </source>
</evidence>
<evidence type="ECO:0000313" key="2">
    <source>
        <dbReference type="EMBL" id="MCS0598504.1"/>
    </source>
</evidence>
<dbReference type="Pfam" id="PF10003">
    <property type="entry name" value="DUF2244"/>
    <property type="match status" value="1"/>
</dbReference>
<feature type="transmembrane region" description="Helical" evidence="1">
    <location>
        <begin position="52"/>
        <end position="73"/>
    </location>
</feature>
<feature type="transmembrane region" description="Helical" evidence="1">
    <location>
        <begin position="28"/>
        <end position="46"/>
    </location>
</feature>
<proteinExistence type="predicted"/>
<keyword evidence="3" id="KW-1185">Reference proteome</keyword>